<gene>
    <name evidence="1" type="ORF">GCM10011520_03810</name>
</gene>
<protein>
    <submittedName>
        <fullName evidence="1">Uncharacterized protein</fullName>
    </submittedName>
</protein>
<name>A0ABQ1SYJ4_9GAMM</name>
<dbReference type="EMBL" id="BMKO01000001">
    <property type="protein sequence ID" value="GGE66330.1"/>
    <property type="molecule type" value="Genomic_DNA"/>
</dbReference>
<sequence>MNVKTVIGSKITKMTQYVKLIHAVTGYSVNKLGGFITAVAKQYFNCVTERRKLQTGGYLPSK</sequence>
<comment type="caution">
    <text evidence="1">The sequence shown here is derived from an EMBL/GenBank/DDBJ whole genome shotgun (WGS) entry which is preliminary data.</text>
</comment>
<evidence type="ECO:0000313" key="2">
    <source>
        <dbReference type="Proteomes" id="UP000606498"/>
    </source>
</evidence>
<evidence type="ECO:0000313" key="1">
    <source>
        <dbReference type="EMBL" id="GGE66330.1"/>
    </source>
</evidence>
<keyword evidence="2" id="KW-1185">Reference proteome</keyword>
<reference evidence="2" key="1">
    <citation type="journal article" date="2019" name="Int. J. Syst. Evol. Microbiol.">
        <title>The Global Catalogue of Microorganisms (GCM) 10K type strain sequencing project: providing services to taxonomists for standard genome sequencing and annotation.</title>
        <authorList>
            <consortium name="The Broad Institute Genomics Platform"/>
            <consortium name="The Broad Institute Genome Sequencing Center for Infectious Disease"/>
            <person name="Wu L."/>
            <person name="Ma J."/>
        </authorList>
    </citation>
    <scope>NUCLEOTIDE SEQUENCE [LARGE SCALE GENOMIC DNA]</scope>
    <source>
        <strain evidence="2">CGMCC 1.16033</strain>
    </source>
</reference>
<dbReference type="Proteomes" id="UP000606498">
    <property type="component" value="Unassembled WGS sequence"/>
</dbReference>
<proteinExistence type="predicted"/>
<accession>A0ABQ1SYJ4</accession>
<organism evidence="1 2">
    <name type="scientific">Shewanella carassii</name>
    <dbReference type="NCBI Taxonomy" id="1987584"/>
    <lineage>
        <taxon>Bacteria</taxon>
        <taxon>Pseudomonadati</taxon>
        <taxon>Pseudomonadota</taxon>
        <taxon>Gammaproteobacteria</taxon>
        <taxon>Alteromonadales</taxon>
        <taxon>Shewanellaceae</taxon>
        <taxon>Shewanella</taxon>
    </lineage>
</organism>